<accession>A0A6V8N4W9</accession>
<protein>
    <recommendedName>
        <fullName evidence="2">Thioesterase domain-containing protein</fullName>
    </recommendedName>
</protein>
<dbReference type="AlphaFoldDB" id="A0A6V8N4W9"/>
<dbReference type="CDD" id="cd03443">
    <property type="entry name" value="PaaI_thioesterase"/>
    <property type="match status" value="1"/>
</dbReference>
<dbReference type="EMBL" id="BLXZ01000002">
    <property type="protein sequence ID" value="GFO67612.1"/>
    <property type="molecule type" value="Genomic_DNA"/>
</dbReference>
<dbReference type="InterPro" id="IPR052061">
    <property type="entry name" value="PTE-AB_protein"/>
</dbReference>
<keyword evidence="4" id="KW-1185">Reference proteome</keyword>
<dbReference type="InterPro" id="IPR003736">
    <property type="entry name" value="PAAI_dom"/>
</dbReference>
<gene>
    <name evidence="3" type="ORF">GMLC_11910</name>
</gene>
<feature type="domain" description="Thioesterase" evidence="2">
    <location>
        <begin position="62"/>
        <end position="136"/>
    </location>
</feature>
<dbReference type="InterPro" id="IPR006683">
    <property type="entry name" value="Thioestr_dom"/>
</dbReference>
<dbReference type="GO" id="GO:0016289">
    <property type="term" value="F:acyl-CoA hydrolase activity"/>
    <property type="evidence" value="ECO:0007669"/>
    <property type="project" value="UniProtKB-ARBA"/>
</dbReference>
<dbReference type="RefSeq" id="WP_183360145.1">
    <property type="nucleotide sequence ID" value="NZ_BLXZ01000002.1"/>
</dbReference>
<sequence>MPDAPLTKDAIATLPPVLGRWPGSCFVCSPGHPHGLGLRFHHTEDGVACTTTISTHYCGFDGMVHGGIISTLMDETAAYALFARHGKLGVTRELTTRFLKPVPTAAELTVVGRVASYTPPTAEVTMAIYDQAGEVLAEAKSSWSFPRLSRIAALAGVPEEVLQQFLDDCQRIEDRKA</sequence>
<dbReference type="PANTHER" id="PTHR47260:SF1">
    <property type="entry name" value="UPF0644 PROTEIN PB2B4.06"/>
    <property type="match status" value="1"/>
</dbReference>
<reference evidence="4" key="1">
    <citation type="submission" date="2020-06" db="EMBL/GenBank/DDBJ databases">
        <title>Draft genomic sequecing of Geomonas sp. Red745.</title>
        <authorList>
            <person name="Itoh H."/>
            <person name="Xu Z.X."/>
            <person name="Ushijima N."/>
            <person name="Masuda Y."/>
            <person name="Shiratori Y."/>
            <person name="Senoo K."/>
        </authorList>
    </citation>
    <scope>NUCLEOTIDE SEQUENCE [LARGE SCALE GENOMIC DNA]</scope>
    <source>
        <strain evidence="4">Red745</strain>
    </source>
</reference>
<dbReference type="PANTHER" id="PTHR47260">
    <property type="entry name" value="UPF0644 PROTEIN PB2B4.06"/>
    <property type="match status" value="1"/>
</dbReference>
<dbReference type="NCBIfam" id="TIGR00369">
    <property type="entry name" value="unchar_dom_1"/>
    <property type="match status" value="1"/>
</dbReference>
<keyword evidence="1" id="KW-0378">Hydrolase</keyword>
<dbReference type="InterPro" id="IPR029069">
    <property type="entry name" value="HotDog_dom_sf"/>
</dbReference>
<proteinExistence type="predicted"/>
<name>A0A6V8N4W9_9BACT</name>
<dbReference type="Proteomes" id="UP000587586">
    <property type="component" value="Unassembled WGS sequence"/>
</dbReference>
<evidence type="ECO:0000256" key="1">
    <source>
        <dbReference type="ARBA" id="ARBA00022801"/>
    </source>
</evidence>
<dbReference type="SUPFAM" id="SSF54637">
    <property type="entry name" value="Thioesterase/thiol ester dehydrase-isomerase"/>
    <property type="match status" value="1"/>
</dbReference>
<comment type="caution">
    <text evidence="3">The sequence shown here is derived from an EMBL/GenBank/DDBJ whole genome shotgun (WGS) entry which is preliminary data.</text>
</comment>
<evidence type="ECO:0000313" key="3">
    <source>
        <dbReference type="EMBL" id="GFO67612.1"/>
    </source>
</evidence>
<dbReference type="Gene3D" id="3.10.129.10">
    <property type="entry name" value="Hotdog Thioesterase"/>
    <property type="match status" value="1"/>
</dbReference>
<dbReference type="Pfam" id="PF03061">
    <property type="entry name" value="4HBT"/>
    <property type="match status" value="1"/>
</dbReference>
<organism evidence="3 4">
    <name type="scientific">Geomonas limicola</name>
    <dbReference type="NCBI Taxonomy" id="2740186"/>
    <lineage>
        <taxon>Bacteria</taxon>
        <taxon>Pseudomonadati</taxon>
        <taxon>Thermodesulfobacteriota</taxon>
        <taxon>Desulfuromonadia</taxon>
        <taxon>Geobacterales</taxon>
        <taxon>Geobacteraceae</taxon>
        <taxon>Geomonas</taxon>
    </lineage>
</organism>
<evidence type="ECO:0000313" key="4">
    <source>
        <dbReference type="Proteomes" id="UP000587586"/>
    </source>
</evidence>
<evidence type="ECO:0000259" key="2">
    <source>
        <dbReference type="Pfam" id="PF03061"/>
    </source>
</evidence>